<evidence type="ECO:0000256" key="5">
    <source>
        <dbReference type="ARBA" id="ARBA00023163"/>
    </source>
</evidence>
<keyword evidence="11" id="KW-1185">Reference proteome</keyword>
<dbReference type="InterPro" id="IPR014284">
    <property type="entry name" value="RNA_pol_sigma-70_dom"/>
</dbReference>
<dbReference type="Pfam" id="PF08281">
    <property type="entry name" value="Sigma70_r4_2"/>
    <property type="match status" value="1"/>
</dbReference>
<evidence type="ECO:0000256" key="4">
    <source>
        <dbReference type="ARBA" id="ARBA00023125"/>
    </source>
</evidence>
<evidence type="ECO:0000313" key="10">
    <source>
        <dbReference type="EMBL" id="KAB7741349.1"/>
    </source>
</evidence>
<dbReference type="InterPro" id="IPR013249">
    <property type="entry name" value="RNA_pol_sigma70_r4_t2"/>
</dbReference>
<feature type="region of interest" description="Disordered" evidence="7">
    <location>
        <begin position="119"/>
        <end position="138"/>
    </location>
</feature>
<feature type="domain" description="RNA polymerase sigma-70 region 2" evidence="8">
    <location>
        <begin position="53"/>
        <end position="121"/>
    </location>
</feature>
<keyword evidence="4 6" id="KW-0238">DNA-binding</keyword>
<evidence type="ECO:0000259" key="8">
    <source>
        <dbReference type="Pfam" id="PF04542"/>
    </source>
</evidence>
<proteinExistence type="inferred from homology"/>
<dbReference type="InterPro" id="IPR013325">
    <property type="entry name" value="RNA_pol_sigma_r2"/>
</dbReference>
<dbReference type="NCBIfam" id="TIGR02937">
    <property type="entry name" value="sigma70-ECF"/>
    <property type="match status" value="1"/>
</dbReference>
<protein>
    <recommendedName>
        <fullName evidence="6">RNA polymerase sigma factor</fullName>
    </recommendedName>
</protein>
<evidence type="ECO:0000313" key="11">
    <source>
        <dbReference type="Proteomes" id="UP000468901"/>
    </source>
</evidence>
<dbReference type="InterPro" id="IPR036388">
    <property type="entry name" value="WH-like_DNA-bd_sf"/>
</dbReference>
<name>A0A6N6VKJ1_9HYPH</name>
<dbReference type="PANTHER" id="PTHR43133:SF62">
    <property type="entry name" value="RNA POLYMERASE SIGMA FACTOR SIGZ"/>
    <property type="match status" value="1"/>
</dbReference>
<keyword evidence="3 6" id="KW-0731">Sigma factor</keyword>
<dbReference type="EMBL" id="WESC01000004">
    <property type="protein sequence ID" value="KAB7741349.1"/>
    <property type="molecule type" value="Genomic_DNA"/>
</dbReference>
<dbReference type="Gene3D" id="1.10.1740.10">
    <property type="match status" value="1"/>
</dbReference>
<dbReference type="GO" id="GO:0003677">
    <property type="term" value="F:DNA binding"/>
    <property type="evidence" value="ECO:0007669"/>
    <property type="project" value="UniProtKB-KW"/>
</dbReference>
<comment type="similarity">
    <text evidence="1 6">Belongs to the sigma-70 factor family. ECF subfamily.</text>
</comment>
<dbReference type="AlphaFoldDB" id="A0A6N6VKJ1"/>
<organism evidence="10 11">
    <name type="scientific">Parvibaculum sedimenti</name>
    <dbReference type="NCBI Taxonomy" id="2608632"/>
    <lineage>
        <taxon>Bacteria</taxon>
        <taxon>Pseudomonadati</taxon>
        <taxon>Pseudomonadota</taxon>
        <taxon>Alphaproteobacteria</taxon>
        <taxon>Hyphomicrobiales</taxon>
        <taxon>Parvibaculaceae</taxon>
        <taxon>Parvibaculum</taxon>
    </lineage>
</organism>
<feature type="compositionally biased region" description="Basic and acidic residues" evidence="7">
    <location>
        <begin position="1"/>
        <end position="11"/>
    </location>
</feature>
<dbReference type="CDD" id="cd06171">
    <property type="entry name" value="Sigma70_r4"/>
    <property type="match status" value="1"/>
</dbReference>
<dbReference type="GO" id="GO:0006352">
    <property type="term" value="P:DNA-templated transcription initiation"/>
    <property type="evidence" value="ECO:0007669"/>
    <property type="project" value="InterPro"/>
</dbReference>
<dbReference type="Gene3D" id="1.10.10.10">
    <property type="entry name" value="Winged helix-like DNA-binding domain superfamily/Winged helix DNA-binding domain"/>
    <property type="match status" value="1"/>
</dbReference>
<evidence type="ECO:0000256" key="3">
    <source>
        <dbReference type="ARBA" id="ARBA00023082"/>
    </source>
</evidence>
<reference evidence="10 11" key="1">
    <citation type="submission" date="2019-09" db="EMBL/GenBank/DDBJ databases">
        <title>Parvibaculum sedimenti sp. nov., isolated from sediment.</title>
        <authorList>
            <person name="Wang Y."/>
        </authorList>
    </citation>
    <scope>NUCLEOTIDE SEQUENCE [LARGE SCALE GENOMIC DNA]</scope>
    <source>
        <strain evidence="10 11">HXT-9</strain>
    </source>
</reference>
<dbReference type="PANTHER" id="PTHR43133">
    <property type="entry name" value="RNA POLYMERASE ECF-TYPE SIGMA FACTO"/>
    <property type="match status" value="1"/>
</dbReference>
<dbReference type="InterPro" id="IPR000838">
    <property type="entry name" value="RNA_pol_sigma70_ECF_CS"/>
</dbReference>
<feature type="region of interest" description="Disordered" evidence="7">
    <location>
        <begin position="1"/>
        <end position="26"/>
    </location>
</feature>
<feature type="domain" description="RNA polymerase sigma factor 70 region 4 type 2" evidence="9">
    <location>
        <begin position="151"/>
        <end position="202"/>
    </location>
</feature>
<accession>A0A6N6VKJ1</accession>
<dbReference type="SUPFAM" id="SSF88659">
    <property type="entry name" value="Sigma3 and sigma4 domains of RNA polymerase sigma factors"/>
    <property type="match status" value="1"/>
</dbReference>
<dbReference type="InterPro" id="IPR013324">
    <property type="entry name" value="RNA_pol_sigma_r3/r4-like"/>
</dbReference>
<sequence length="210" mass="23387">MAQDPRGKDGLSGDLEQAQEKRPTALTEANPVEMALLVEAIAGRRDKTAFASLFGYYAPRIKSYLRRLRADEKEAEDIAQEVMLTVWRKAALFDPAKASVGTWIFTIARNRFIDVKRRQKRPELDTEDPSLQPEAPRPADAELAAMQIGVRVRAALAELPPDQAQVVALSFMEALPHSEIAARLSIPLGTVKSRLRLAFARLRPALEDMQ</sequence>
<comment type="caution">
    <text evidence="10">The sequence shown here is derived from an EMBL/GenBank/DDBJ whole genome shotgun (WGS) entry which is preliminary data.</text>
</comment>
<evidence type="ECO:0000256" key="2">
    <source>
        <dbReference type="ARBA" id="ARBA00023015"/>
    </source>
</evidence>
<gene>
    <name evidence="10" type="ORF">F2P47_05235</name>
</gene>
<dbReference type="InterPro" id="IPR007627">
    <property type="entry name" value="RNA_pol_sigma70_r2"/>
</dbReference>
<dbReference type="PROSITE" id="PS01063">
    <property type="entry name" value="SIGMA70_ECF"/>
    <property type="match status" value="1"/>
</dbReference>
<dbReference type="Pfam" id="PF04542">
    <property type="entry name" value="Sigma70_r2"/>
    <property type="match status" value="1"/>
</dbReference>
<dbReference type="Proteomes" id="UP000468901">
    <property type="component" value="Unassembled WGS sequence"/>
</dbReference>
<dbReference type="InterPro" id="IPR039425">
    <property type="entry name" value="RNA_pol_sigma-70-like"/>
</dbReference>
<evidence type="ECO:0000256" key="7">
    <source>
        <dbReference type="SAM" id="MobiDB-lite"/>
    </source>
</evidence>
<keyword evidence="2 6" id="KW-0805">Transcription regulation</keyword>
<keyword evidence="5 6" id="KW-0804">Transcription</keyword>
<dbReference type="GO" id="GO:0016987">
    <property type="term" value="F:sigma factor activity"/>
    <property type="evidence" value="ECO:0007669"/>
    <property type="project" value="UniProtKB-KW"/>
</dbReference>
<evidence type="ECO:0000256" key="6">
    <source>
        <dbReference type="RuleBase" id="RU000716"/>
    </source>
</evidence>
<dbReference type="SUPFAM" id="SSF88946">
    <property type="entry name" value="Sigma2 domain of RNA polymerase sigma factors"/>
    <property type="match status" value="1"/>
</dbReference>
<evidence type="ECO:0000259" key="9">
    <source>
        <dbReference type="Pfam" id="PF08281"/>
    </source>
</evidence>
<evidence type="ECO:0000256" key="1">
    <source>
        <dbReference type="ARBA" id="ARBA00010641"/>
    </source>
</evidence>